<dbReference type="Proteomes" id="UP000286095">
    <property type="component" value="Unassembled WGS sequence"/>
</dbReference>
<dbReference type="GO" id="GO:0006629">
    <property type="term" value="P:lipid metabolic process"/>
    <property type="evidence" value="ECO:0007669"/>
    <property type="project" value="InterPro"/>
</dbReference>
<evidence type="ECO:0000313" key="8">
    <source>
        <dbReference type="EMBL" id="RQD87222.1"/>
    </source>
</evidence>
<sequence length="346" mass="40076">MKKIFFLILSLISFVFSNDKIIIAHRGASGYLVEHTLESKTLAYAMGADYIEQDLVMSKDDKLIVIHDLYLDHVSDVAQKFPKRSRLDGHFYVIDFTLAELKTLNMSEPFVFKNGIKTAKYPKRFPIDKAQFSIHTFEEEIELIQGLNKVFNQEIGLYVEIKKPWFHKQEGKDIAKATLEILKKYGYTQKNDKVYLQSFDYPDLKRIKEELFPIMGMNLKLIALIADNNSKETFQWINGKLKAYDFMPFIEAKNFNEIVKVVDGVGPSYNMLFNVQKSQKGNLVFTDFVKKAHESGLLVHPYTLRIDALPPYVSSYHELFDAILFKINADGVFTDFPDIGKKFLRF</sequence>
<accession>A0A424Z000</accession>
<dbReference type="EMBL" id="QURW01000011">
    <property type="protein sequence ID" value="RQD87222.1"/>
    <property type="molecule type" value="Genomic_DNA"/>
</dbReference>
<dbReference type="CDD" id="cd08600">
    <property type="entry name" value="GDPD_EcGlpQ_like"/>
    <property type="match status" value="1"/>
</dbReference>
<dbReference type="PANTHER" id="PTHR43620">
    <property type="entry name" value="GLYCEROPHOSPHORYL DIESTER PHOSPHODIESTERASE"/>
    <property type="match status" value="1"/>
</dbReference>
<dbReference type="Gene3D" id="3.20.20.190">
    <property type="entry name" value="Phosphatidylinositol (PI) phosphodiesterase"/>
    <property type="match status" value="1"/>
</dbReference>
<dbReference type="SUPFAM" id="SSF51695">
    <property type="entry name" value="PLC-like phosphodiesterases"/>
    <property type="match status" value="1"/>
</dbReference>
<comment type="caution">
    <text evidence="8">The sequence shown here is derived from an EMBL/GenBank/DDBJ whole genome shotgun (WGS) entry which is preliminary data.</text>
</comment>
<dbReference type="AlphaFoldDB" id="A0A424Z000"/>
<keyword evidence="5 8" id="KW-0378">Hydrolase</keyword>
<dbReference type="GO" id="GO:0006071">
    <property type="term" value="P:glycerol metabolic process"/>
    <property type="evidence" value="ECO:0007669"/>
    <property type="project" value="UniProtKB-KW"/>
</dbReference>
<dbReference type="InterPro" id="IPR017946">
    <property type="entry name" value="PLC-like_Pdiesterase_TIM-brl"/>
</dbReference>
<comment type="similarity">
    <text evidence="1">Belongs to the glycerophosphoryl diester phosphodiesterase family.</text>
</comment>
<evidence type="ECO:0000256" key="6">
    <source>
        <dbReference type="ARBA" id="ARBA00047512"/>
    </source>
</evidence>
<evidence type="ECO:0000256" key="2">
    <source>
        <dbReference type="ARBA" id="ARBA00012247"/>
    </source>
</evidence>
<dbReference type="NCBIfam" id="NF008354">
    <property type="entry name" value="PRK11143.1"/>
    <property type="match status" value="1"/>
</dbReference>
<dbReference type="PROSITE" id="PS51704">
    <property type="entry name" value="GP_PDE"/>
    <property type="match status" value="1"/>
</dbReference>
<organism evidence="8 9">
    <name type="scientific">Campylobacter hepaticus</name>
    <dbReference type="NCBI Taxonomy" id="1813019"/>
    <lineage>
        <taxon>Bacteria</taxon>
        <taxon>Pseudomonadati</taxon>
        <taxon>Campylobacterota</taxon>
        <taxon>Epsilonproteobacteria</taxon>
        <taxon>Campylobacterales</taxon>
        <taxon>Campylobacteraceae</taxon>
        <taxon>Campylobacter</taxon>
    </lineage>
</organism>
<keyword evidence="3" id="KW-0732">Signal</keyword>
<keyword evidence="4" id="KW-0319">Glycerol metabolism</keyword>
<feature type="domain" description="GP-PDE" evidence="7">
    <location>
        <begin position="20"/>
        <end position="344"/>
    </location>
</feature>
<dbReference type="RefSeq" id="WP_124134094.1">
    <property type="nucleotide sequence ID" value="NZ_QURW01000011.1"/>
</dbReference>
<dbReference type="EC" id="3.1.4.46" evidence="2"/>
<dbReference type="GO" id="GO:0008889">
    <property type="term" value="F:glycerophosphodiester phosphodiesterase activity"/>
    <property type="evidence" value="ECO:0007669"/>
    <property type="project" value="UniProtKB-EC"/>
</dbReference>
<dbReference type="FunFam" id="3.20.20.190:FF:000009">
    <property type="entry name" value="Glycerophosphodiester phosphodiesterase, periplasmic"/>
    <property type="match status" value="1"/>
</dbReference>
<proteinExistence type="inferred from homology"/>
<dbReference type="GO" id="GO:0042597">
    <property type="term" value="C:periplasmic space"/>
    <property type="evidence" value="ECO:0007669"/>
    <property type="project" value="TreeGrafter"/>
</dbReference>
<evidence type="ECO:0000256" key="5">
    <source>
        <dbReference type="ARBA" id="ARBA00022801"/>
    </source>
</evidence>
<evidence type="ECO:0000256" key="1">
    <source>
        <dbReference type="ARBA" id="ARBA00007277"/>
    </source>
</evidence>
<evidence type="ECO:0000256" key="3">
    <source>
        <dbReference type="ARBA" id="ARBA00022729"/>
    </source>
</evidence>
<evidence type="ECO:0000313" key="9">
    <source>
        <dbReference type="Proteomes" id="UP000286095"/>
    </source>
</evidence>
<protein>
    <recommendedName>
        <fullName evidence="2">glycerophosphodiester phosphodiesterase</fullName>
        <ecNumber evidence="2">3.1.4.46</ecNumber>
    </recommendedName>
</protein>
<dbReference type="PANTHER" id="PTHR43620:SF7">
    <property type="entry name" value="GLYCEROPHOSPHODIESTER PHOSPHODIESTERASE GDPD5-RELATED"/>
    <property type="match status" value="1"/>
</dbReference>
<dbReference type="Pfam" id="PF03009">
    <property type="entry name" value="GDPD"/>
    <property type="match status" value="1"/>
</dbReference>
<comment type="catalytic activity">
    <reaction evidence="6">
        <text>a sn-glycero-3-phosphodiester + H2O = an alcohol + sn-glycerol 3-phosphate + H(+)</text>
        <dbReference type="Rhea" id="RHEA:12969"/>
        <dbReference type="ChEBI" id="CHEBI:15377"/>
        <dbReference type="ChEBI" id="CHEBI:15378"/>
        <dbReference type="ChEBI" id="CHEBI:30879"/>
        <dbReference type="ChEBI" id="CHEBI:57597"/>
        <dbReference type="ChEBI" id="CHEBI:83408"/>
        <dbReference type="EC" id="3.1.4.46"/>
    </reaction>
</comment>
<evidence type="ECO:0000256" key="4">
    <source>
        <dbReference type="ARBA" id="ARBA00022798"/>
    </source>
</evidence>
<name>A0A424Z000_9BACT</name>
<reference evidence="8 9" key="1">
    <citation type="submission" date="2018-08" db="EMBL/GenBank/DDBJ databases">
        <title>Survival mechanisms of Campylobacter hepaticus identified by genomic analysis and comparative transcriptomic analysis of in vivo and in vitro derived bacteria.</title>
        <authorList>
            <person name="Van T.T.H."/>
            <person name="Moore R.J."/>
        </authorList>
    </citation>
    <scope>NUCLEOTIDE SEQUENCE [LARGE SCALE GENOMIC DNA]</scope>
    <source>
        <strain evidence="8 9">54L</strain>
    </source>
</reference>
<dbReference type="InterPro" id="IPR030395">
    <property type="entry name" value="GP_PDE_dom"/>
</dbReference>
<evidence type="ECO:0000259" key="7">
    <source>
        <dbReference type="PROSITE" id="PS51704"/>
    </source>
</evidence>
<gene>
    <name evidence="8" type="ORF">DZD40_05165</name>
</gene>